<protein>
    <recommendedName>
        <fullName evidence="4">Carbohydrate-binding/sugar hydrolysis domain-containing protein</fullName>
    </recommendedName>
</protein>
<dbReference type="NCBIfam" id="TIGR03804">
    <property type="entry name" value="para_beta_helix"/>
    <property type="match status" value="4"/>
</dbReference>
<evidence type="ECO:0000256" key="2">
    <source>
        <dbReference type="ARBA" id="ARBA00022737"/>
    </source>
</evidence>
<dbReference type="InterPro" id="IPR011050">
    <property type="entry name" value="Pectin_lyase_fold/virulence"/>
</dbReference>
<dbReference type="PANTHER" id="PTHR22990">
    <property type="entry name" value="F-BOX ONLY PROTEIN"/>
    <property type="match status" value="1"/>
</dbReference>
<dbReference type="InterPro" id="IPR051550">
    <property type="entry name" value="SCF-Subunits/Alg-Epimerases"/>
</dbReference>
<dbReference type="InterPro" id="IPR006626">
    <property type="entry name" value="PbH1"/>
</dbReference>
<keyword evidence="3" id="KW-0833">Ubl conjugation pathway</keyword>
<proteinExistence type="predicted"/>
<feature type="domain" description="Carbohydrate-binding/sugar hydrolysis" evidence="4">
    <location>
        <begin position="65"/>
        <end position="204"/>
    </location>
</feature>
<evidence type="ECO:0000256" key="3">
    <source>
        <dbReference type="ARBA" id="ARBA00022786"/>
    </source>
</evidence>
<dbReference type="SUPFAM" id="SSF51126">
    <property type="entry name" value="Pectin lyase-like"/>
    <property type="match status" value="2"/>
</dbReference>
<keyword evidence="2" id="KW-0677">Repeat</keyword>
<evidence type="ECO:0000313" key="5">
    <source>
        <dbReference type="EMBL" id="QNO58206.1"/>
    </source>
</evidence>
<dbReference type="InterPro" id="IPR007742">
    <property type="entry name" value="NosD_dom"/>
</dbReference>
<dbReference type="InterPro" id="IPR012334">
    <property type="entry name" value="Pectin_lyas_fold"/>
</dbReference>
<comment type="pathway">
    <text evidence="1">Protein modification; protein ubiquitination.</text>
</comment>
<dbReference type="InterPro" id="IPR022441">
    <property type="entry name" value="Para_beta_helix_rpt-2"/>
</dbReference>
<dbReference type="SMART" id="SM00722">
    <property type="entry name" value="CASH"/>
    <property type="match status" value="2"/>
</dbReference>
<sequence length="568" mass="62407">MGCKLLALSICLALIASGVAVDATLGNDTLNPDTASSHSIIHVPDDFAKIQGAVDNASAGDTIIVRSGTYNENVKVNKRLTIRSDNGPAHTTVVAEKENAHVFEVTADYVSIKGFTVKNAIGKNEAGRYTYAGMHIHADHCNITDNRAVGNAYGFFLSDSTKNTIRNNSASDNYGDGIYLNYSDSNTISNNDVVKSNYRGIRLWHSQGNTVYNNDLASNNQYGIRLDYAHDNLLVQNKARSNNRDGYSLDYSNNNILINNIANLNNEIGISLIHSNKNTLINNSASANNEIGISLKASGNSTLKNNRMDGNYYNFCVIGDSVYDLIQNIDATNLVDEKHVYYWVDQQNRVIPNDAGFVGIVNSLNITVRDLTLTRNSVGVLLAYSMLSRIENVSTSNNYNGIALAASCNNIIINNSNTNNKRGISLGASNFNLLALNTNLNNPDGVVLTSSNNNFLTMNNISNCESNGILVVNSLNNIICLNNFVNNFDTVCTLGSASIWNSISKITYVYNKTTYTSYMGNYWGDYIRDVEIECDTDGNGIADHPHYISFNRDFYPLMKPFEDYSYVT</sequence>
<dbReference type="Gene3D" id="2.160.20.10">
    <property type="entry name" value="Single-stranded right-handed beta-helix, Pectin lyase-like"/>
    <property type="match status" value="2"/>
</dbReference>
<dbReference type="Pfam" id="PF05048">
    <property type="entry name" value="NosD"/>
    <property type="match status" value="2"/>
</dbReference>
<name>A0A7G9ZD72_9EURY</name>
<organism evidence="5">
    <name type="scientific">Candidatus Methanophaga sp. ANME-1 ERB7</name>
    <dbReference type="NCBI Taxonomy" id="2759913"/>
    <lineage>
        <taxon>Archaea</taxon>
        <taxon>Methanobacteriati</taxon>
        <taxon>Methanobacteriota</taxon>
        <taxon>Stenosarchaea group</taxon>
        <taxon>Methanomicrobia</taxon>
        <taxon>Candidatus Methanophagales</taxon>
        <taxon>Candidatus Methanophagaceae</taxon>
        <taxon>Candidatus Methanophaga</taxon>
    </lineage>
</organism>
<dbReference type="PANTHER" id="PTHR22990:SF15">
    <property type="entry name" value="F-BOX ONLY PROTEIN 10"/>
    <property type="match status" value="1"/>
</dbReference>
<dbReference type="AlphaFoldDB" id="A0A7G9ZD72"/>
<reference evidence="5" key="1">
    <citation type="submission" date="2020-06" db="EMBL/GenBank/DDBJ databases">
        <title>Unique genomic features of the anaerobic methanotrophic archaea.</title>
        <authorList>
            <person name="Chadwick G.L."/>
            <person name="Skennerton C.T."/>
            <person name="Laso-Perez R."/>
            <person name="Leu A.O."/>
            <person name="Speth D.R."/>
            <person name="Yu H."/>
            <person name="Morgan-Lang C."/>
            <person name="Hatzenpichler R."/>
            <person name="Goudeau D."/>
            <person name="Malmstrom R."/>
            <person name="Brazelton W.J."/>
            <person name="Woyke T."/>
            <person name="Hallam S.J."/>
            <person name="Tyson G.W."/>
            <person name="Wegener G."/>
            <person name="Boetius A."/>
            <person name="Orphan V."/>
        </authorList>
    </citation>
    <scope>NUCLEOTIDE SEQUENCE</scope>
</reference>
<evidence type="ECO:0000256" key="1">
    <source>
        <dbReference type="ARBA" id="ARBA00004906"/>
    </source>
</evidence>
<feature type="domain" description="Carbohydrate-binding/sugar hydrolysis" evidence="4">
    <location>
        <begin position="325"/>
        <end position="472"/>
    </location>
</feature>
<gene>
    <name evidence="5" type="ORF">MFNKIFOF_00028</name>
</gene>
<dbReference type="SMART" id="SM00710">
    <property type="entry name" value="PbH1"/>
    <property type="match status" value="11"/>
</dbReference>
<dbReference type="EMBL" id="MT631716">
    <property type="protein sequence ID" value="QNO58206.1"/>
    <property type="molecule type" value="Genomic_DNA"/>
</dbReference>
<dbReference type="InterPro" id="IPR006633">
    <property type="entry name" value="Carb-bd_sugar_hydrolysis-dom"/>
</dbReference>
<evidence type="ECO:0000259" key="4">
    <source>
        <dbReference type="SMART" id="SM00722"/>
    </source>
</evidence>
<accession>A0A7G9ZD72</accession>